<proteinExistence type="predicted"/>
<keyword evidence="2" id="KW-1185">Reference proteome</keyword>
<comment type="caution">
    <text evidence="1">The sequence shown here is derived from an EMBL/GenBank/DDBJ whole genome shotgun (WGS) entry which is preliminary data.</text>
</comment>
<dbReference type="Proteomes" id="UP001148838">
    <property type="component" value="Unassembled WGS sequence"/>
</dbReference>
<dbReference type="EMBL" id="JAJSOF020000013">
    <property type="protein sequence ID" value="KAJ4443624.1"/>
    <property type="molecule type" value="Genomic_DNA"/>
</dbReference>
<gene>
    <name evidence="1" type="ORF">ANN_05298</name>
</gene>
<evidence type="ECO:0000313" key="1">
    <source>
        <dbReference type="EMBL" id="KAJ4443624.1"/>
    </source>
</evidence>
<name>A0ABQ8TAS1_PERAM</name>
<protein>
    <submittedName>
        <fullName evidence="1">Uncharacterized protein</fullName>
    </submittedName>
</protein>
<evidence type="ECO:0000313" key="2">
    <source>
        <dbReference type="Proteomes" id="UP001148838"/>
    </source>
</evidence>
<organism evidence="1 2">
    <name type="scientific">Periplaneta americana</name>
    <name type="common">American cockroach</name>
    <name type="synonym">Blatta americana</name>
    <dbReference type="NCBI Taxonomy" id="6978"/>
    <lineage>
        <taxon>Eukaryota</taxon>
        <taxon>Metazoa</taxon>
        <taxon>Ecdysozoa</taxon>
        <taxon>Arthropoda</taxon>
        <taxon>Hexapoda</taxon>
        <taxon>Insecta</taxon>
        <taxon>Pterygota</taxon>
        <taxon>Neoptera</taxon>
        <taxon>Polyneoptera</taxon>
        <taxon>Dictyoptera</taxon>
        <taxon>Blattodea</taxon>
        <taxon>Blattoidea</taxon>
        <taxon>Blattidae</taxon>
        <taxon>Blattinae</taxon>
        <taxon>Periplaneta</taxon>
    </lineage>
</organism>
<sequence length="70" mass="8229">MLYRLSYPGTTPVLNETLARAQLLINSNFLATYCEKGELLRKNRHHRARKAIVNLLRNRGWEVHEEIHCV</sequence>
<accession>A0ABQ8TAS1</accession>
<reference evidence="1 2" key="1">
    <citation type="journal article" date="2022" name="Allergy">
        <title>Genome assembly and annotation of Periplaneta americana reveal a comprehensive cockroach allergen profile.</title>
        <authorList>
            <person name="Wang L."/>
            <person name="Xiong Q."/>
            <person name="Saelim N."/>
            <person name="Wang L."/>
            <person name="Nong W."/>
            <person name="Wan A.T."/>
            <person name="Shi M."/>
            <person name="Liu X."/>
            <person name="Cao Q."/>
            <person name="Hui J.H.L."/>
            <person name="Sookrung N."/>
            <person name="Leung T.F."/>
            <person name="Tungtrongchitr A."/>
            <person name="Tsui S.K.W."/>
        </authorList>
    </citation>
    <scope>NUCLEOTIDE SEQUENCE [LARGE SCALE GENOMIC DNA]</scope>
    <source>
        <strain evidence="1">PWHHKU_190912</strain>
    </source>
</reference>